<dbReference type="InterPro" id="IPR000757">
    <property type="entry name" value="Beta-glucanase-like"/>
</dbReference>
<dbReference type="AlphaFoldDB" id="A0A5C5WCH5"/>
<dbReference type="RefSeq" id="WP_146570821.1">
    <property type="nucleotide sequence ID" value="NZ_SJPH01000001.1"/>
</dbReference>
<evidence type="ECO:0000259" key="3">
    <source>
        <dbReference type="PROSITE" id="PS51762"/>
    </source>
</evidence>
<reference evidence="5 6" key="1">
    <citation type="submission" date="2019-02" db="EMBL/GenBank/DDBJ databases">
        <title>Deep-cultivation of Planctomycetes and their phenomic and genomic characterization uncovers novel biology.</title>
        <authorList>
            <person name="Wiegand S."/>
            <person name="Jogler M."/>
            <person name="Boedeker C."/>
            <person name="Pinto D."/>
            <person name="Vollmers J."/>
            <person name="Rivas-Marin E."/>
            <person name="Kohn T."/>
            <person name="Peeters S.H."/>
            <person name="Heuer A."/>
            <person name="Rast P."/>
            <person name="Oberbeckmann S."/>
            <person name="Bunk B."/>
            <person name="Jeske O."/>
            <person name="Meyerdierks A."/>
            <person name="Storesund J.E."/>
            <person name="Kallscheuer N."/>
            <person name="Luecker S."/>
            <person name="Lage O.M."/>
            <person name="Pohl T."/>
            <person name="Merkel B.J."/>
            <person name="Hornburger P."/>
            <person name="Mueller R.-W."/>
            <person name="Bruemmer F."/>
            <person name="Labrenz M."/>
            <person name="Spormann A.M."/>
            <person name="Op Den Camp H."/>
            <person name="Overmann J."/>
            <person name="Amann R."/>
            <person name="Jetten M.S.M."/>
            <person name="Mascher T."/>
            <person name="Medema M.H."/>
            <person name="Devos D.P."/>
            <person name="Kaster A.-K."/>
            <person name="Ovreas L."/>
            <person name="Rohde M."/>
            <person name="Galperin M.Y."/>
            <person name="Jogler C."/>
        </authorList>
    </citation>
    <scope>NUCLEOTIDE SEQUENCE [LARGE SCALE GENOMIC DNA]</scope>
    <source>
        <strain evidence="5 6">Pla111</strain>
    </source>
</reference>
<dbReference type="Proteomes" id="UP000318995">
    <property type="component" value="Unassembled WGS sequence"/>
</dbReference>
<comment type="similarity">
    <text evidence="1">Belongs to the glycosyl hydrolase 16 family.</text>
</comment>
<dbReference type="Pfam" id="PF00722">
    <property type="entry name" value="Glyco_hydro_16"/>
    <property type="match status" value="1"/>
</dbReference>
<feature type="chain" id="PRO_5023036429" evidence="2">
    <location>
        <begin position="25"/>
        <end position="526"/>
    </location>
</feature>
<evidence type="ECO:0000313" key="6">
    <source>
        <dbReference type="Proteomes" id="UP000318995"/>
    </source>
</evidence>
<keyword evidence="5" id="KW-0326">Glycosidase</keyword>
<dbReference type="PANTHER" id="PTHR10963:SF55">
    <property type="entry name" value="GLYCOSIDE HYDROLASE FAMILY 16 PROTEIN"/>
    <property type="match status" value="1"/>
</dbReference>
<feature type="domain" description="GH16" evidence="3">
    <location>
        <begin position="40"/>
        <end position="271"/>
    </location>
</feature>
<dbReference type="Pfam" id="PF00404">
    <property type="entry name" value="Dockerin_1"/>
    <property type="match status" value="1"/>
</dbReference>
<evidence type="ECO:0000259" key="4">
    <source>
        <dbReference type="PROSITE" id="PS51766"/>
    </source>
</evidence>
<organism evidence="5 6">
    <name type="scientific">Botrimarina hoheduenensis</name>
    <dbReference type="NCBI Taxonomy" id="2528000"/>
    <lineage>
        <taxon>Bacteria</taxon>
        <taxon>Pseudomonadati</taxon>
        <taxon>Planctomycetota</taxon>
        <taxon>Planctomycetia</taxon>
        <taxon>Pirellulales</taxon>
        <taxon>Lacipirellulaceae</taxon>
        <taxon>Botrimarina</taxon>
    </lineage>
</organism>
<sequence precursor="true">MLRYTVCFCSLLCLVITTCPVTIAHGDDFERLGWTRVWQDEFDQSTVNTGEWDVLNRRDSFNNEKQYYLDDQVSLFDGKLRLTATNVPLDGKAYRSGLVRTHEEWSYGRFEIRADLPTTQGMWPAIWLLPRTVNWPTGGEIDIMENRGSQPFLTSSAYHWQTDPNVPCCDQHRYSYSEYTATDALGAPVNFHEGFHDYAVEWEPNELRFYVDGNRHFTLVGATQRPIFDTAKSLILNLAVGGDFGGDPNGSTVFPQHFDIEYARVWQRENGFFGLVNGGFDESQGSFNDWETFNSTGSNITIATAGATTGSSAVRLASQQDGVSFAGLYQGVAVDGGESLRVRLDSLIPTGEALAAGGVASIKVEYYNQFGAGYQSAAFLGEDQFILADPGSLTAAWRRHEYLVDVPSAAVEARISILLNEGTTSGGALLLDSLSVVSVDGIAGDYNYDGQVDLADYTVWRDALGSTINLAADGNRDGEVNAADYTVWEAALSSSSAAAAVPEPSTLLLTMLALVSSRSSRLAVRS</sequence>
<dbReference type="Gene3D" id="2.60.120.260">
    <property type="entry name" value="Galactose-binding domain-like"/>
    <property type="match status" value="1"/>
</dbReference>
<evidence type="ECO:0000256" key="1">
    <source>
        <dbReference type="ARBA" id="ARBA00006865"/>
    </source>
</evidence>
<dbReference type="InterPro" id="IPR016134">
    <property type="entry name" value="Dockerin_dom"/>
</dbReference>
<dbReference type="InterPro" id="IPR050546">
    <property type="entry name" value="Glycosyl_Hydrlase_16"/>
</dbReference>
<evidence type="ECO:0000313" key="5">
    <source>
        <dbReference type="EMBL" id="TWT48616.1"/>
    </source>
</evidence>
<name>A0A5C5WCH5_9BACT</name>
<dbReference type="InterPro" id="IPR002105">
    <property type="entry name" value="Dockerin_1_rpt"/>
</dbReference>
<keyword evidence="6" id="KW-1185">Reference proteome</keyword>
<dbReference type="InterPro" id="IPR036439">
    <property type="entry name" value="Dockerin_dom_sf"/>
</dbReference>
<protein>
    <submittedName>
        <fullName evidence="5">Beta-glucanase</fullName>
        <ecNumber evidence="5">3.2.1.73</ecNumber>
    </submittedName>
</protein>
<dbReference type="Gene3D" id="1.10.1330.10">
    <property type="entry name" value="Dockerin domain"/>
    <property type="match status" value="1"/>
</dbReference>
<feature type="signal peptide" evidence="2">
    <location>
        <begin position="1"/>
        <end position="24"/>
    </location>
</feature>
<proteinExistence type="inferred from homology"/>
<dbReference type="PROSITE" id="PS51766">
    <property type="entry name" value="DOCKERIN"/>
    <property type="match status" value="1"/>
</dbReference>
<keyword evidence="2" id="KW-0732">Signal</keyword>
<dbReference type="OrthoDB" id="9809583at2"/>
<dbReference type="CDD" id="cd14256">
    <property type="entry name" value="Dockerin_I"/>
    <property type="match status" value="1"/>
</dbReference>
<dbReference type="SUPFAM" id="SSF49899">
    <property type="entry name" value="Concanavalin A-like lectins/glucanases"/>
    <property type="match status" value="1"/>
</dbReference>
<dbReference type="GO" id="GO:0000272">
    <property type="term" value="P:polysaccharide catabolic process"/>
    <property type="evidence" value="ECO:0007669"/>
    <property type="project" value="InterPro"/>
</dbReference>
<dbReference type="PROSITE" id="PS51762">
    <property type="entry name" value="GH16_2"/>
    <property type="match status" value="1"/>
</dbReference>
<accession>A0A5C5WCH5</accession>
<dbReference type="PANTHER" id="PTHR10963">
    <property type="entry name" value="GLYCOSYL HYDROLASE-RELATED"/>
    <property type="match status" value="1"/>
</dbReference>
<feature type="domain" description="Dockerin" evidence="4">
    <location>
        <begin position="439"/>
        <end position="503"/>
    </location>
</feature>
<evidence type="ECO:0000256" key="2">
    <source>
        <dbReference type="SAM" id="SignalP"/>
    </source>
</evidence>
<dbReference type="InterPro" id="IPR013320">
    <property type="entry name" value="ConA-like_dom_sf"/>
</dbReference>
<gene>
    <name evidence="5" type="primary">bglA_1</name>
    <name evidence="5" type="ORF">Pla111_03910</name>
</gene>
<dbReference type="EMBL" id="SJPH01000001">
    <property type="protein sequence ID" value="TWT48616.1"/>
    <property type="molecule type" value="Genomic_DNA"/>
</dbReference>
<keyword evidence="5" id="KW-0378">Hydrolase</keyword>
<dbReference type="SUPFAM" id="SSF63446">
    <property type="entry name" value="Type I dockerin domain"/>
    <property type="match status" value="1"/>
</dbReference>
<comment type="caution">
    <text evidence="5">The sequence shown here is derived from an EMBL/GenBank/DDBJ whole genome shotgun (WGS) entry which is preliminary data.</text>
</comment>
<dbReference type="Gene3D" id="2.60.120.200">
    <property type="match status" value="1"/>
</dbReference>
<dbReference type="CDD" id="cd08023">
    <property type="entry name" value="GH16_laminarinase_like"/>
    <property type="match status" value="1"/>
</dbReference>
<dbReference type="EC" id="3.2.1.73" evidence="5"/>
<dbReference type="GO" id="GO:0042972">
    <property type="term" value="F:licheninase activity"/>
    <property type="evidence" value="ECO:0007669"/>
    <property type="project" value="UniProtKB-EC"/>
</dbReference>